<reference evidence="3 4" key="1">
    <citation type="submission" date="2020-01" db="EMBL/GenBank/DDBJ databases">
        <title>Polyphasic characterisation and genomic insights into a novel alkali tolerant bacterium VR-M41.</title>
        <authorList>
            <person name="Vemuluri V.R."/>
        </authorList>
    </citation>
    <scope>NUCLEOTIDE SEQUENCE [LARGE SCALE GENOMIC DNA]</scope>
    <source>
        <strain evidence="3 4">VR-M41</strain>
    </source>
</reference>
<feature type="region of interest" description="Disordered" evidence="1">
    <location>
        <begin position="85"/>
        <end position="120"/>
    </location>
</feature>
<evidence type="ECO:0000256" key="1">
    <source>
        <dbReference type="SAM" id="MobiDB-lite"/>
    </source>
</evidence>
<dbReference type="Proteomes" id="UP000800303">
    <property type="component" value="Unassembled WGS sequence"/>
</dbReference>
<feature type="transmembrane region" description="Helical" evidence="2">
    <location>
        <begin position="9"/>
        <end position="27"/>
    </location>
</feature>
<accession>A0ABX0EZ66</accession>
<gene>
    <name evidence="3" type="ORF">GYN08_01800</name>
</gene>
<keyword evidence="2" id="KW-0472">Membrane</keyword>
<organism evidence="3 4">
    <name type="scientific">Saccharibacillus alkalitolerans</name>
    <dbReference type="NCBI Taxonomy" id="2705290"/>
    <lineage>
        <taxon>Bacteria</taxon>
        <taxon>Bacillati</taxon>
        <taxon>Bacillota</taxon>
        <taxon>Bacilli</taxon>
        <taxon>Bacillales</taxon>
        <taxon>Paenibacillaceae</taxon>
        <taxon>Saccharibacillus</taxon>
    </lineage>
</organism>
<dbReference type="RefSeq" id="WP_166271927.1">
    <property type="nucleotide sequence ID" value="NZ_JAAFGS010000001.1"/>
</dbReference>
<protein>
    <submittedName>
        <fullName evidence="3">YtxH domain-containing protein</fullName>
    </submittedName>
</protein>
<keyword evidence="2" id="KW-0812">Transmembrane</keyword>
<dbReference type="EMBL" id="JAAFGS010000001">
    <property type="protein sequence ID" value="NGZ74031.1"/>
    <property type="molecule type" value="Genomic_DNA"/>
</dbReference>
<keyword evidence="4" id="KW-1185">Reference proteome</keyword>
<proteinExistence type="predicted"/>
<sequence>MDEAAKRRTARIVIGTLAGAGAVWFLTSRKGAGTRQQIRKLAGQTKDFGMELGHETAEKTRDLIALGREITHDEDWIEAIETLELKPSPGGDSEDEESPDLAPPLRVVPQPDTKREGNEE</sequence>
<evidence type="ECO:0000313" key="3">
    <source>
        <dbReference type="EMBL" id="NGZ74031.1"/>
    </source>
</evidence>
<evidence type="ECO:0000256" key="2">
    <source>
        <dbReference type="SAM" id="Phobius"/>
    </source>
</evidence>
<name>A0ABX0EZ66_9BACL</name>
<evidence type="ECO:0000313" key="4">
    <source>
        <dbReference type="Proteomes" id="UP000800303"/>
    </source>
</evidence>
<comment type="caution">
    <text evidence="3">The sequence shown here is derived from an EMBL/GenBank/DDBJ whole genome shotgun (WGS) entry which is preliminary data.</text>
</comment>
<keyword evidence="2" id="KW-1133">Transmembrane helix</keyword>